<evidence type="ECO:0000313" key="2">
    <source>
        <dbReference type="EMBL" id="CAI9097628.1"/>
    </source>
</evidence>
<name>A0AAV1CR52_OLDCO</name>
<evidence type="ECO:0000256" key="1">
    <source>
        <dbReference type="SAM" id="MobiDB-lite"/>
    </source>
</evidence>
<protein>
    <submittedName>
        <fullName evidence="2">OLC1v1034099C1</fullName>
    </submittedName>
</protein>
<feature type="region of interest" description="Disordered" evidence="1">
    <location>
        <begin position="57"/>
        <end position="82"/>
    </location>
</feature>
<proteinExistence type="predicted"/>
<evidence type="ECO:0000313" key="3">
    <source>
        <dbReference type="Proteomes" id="UP001161247"/>
    </source>
</evidence>
<dbReference type="EMBL" id="OX459120">
    <property type="protein sequence ID" value="CAI9097628.1"/>
    <property type="molecule type" value="Genomic_DNA"/>
</dbReference>
<reference evidence="2" key="1">
    <citation type="submission" date="2023-03" db="EMBL/GenBank/DDBJ databases">
        <authorList>
            <person name="Julca I."/>
        </authorList>
    </citation>
    <scope>NUCLEOTIDE SEQUENCE</scope>
</reference>
<dbReference type="AlphaFoldDB" id="A0AAV1CR52"/>
<sequence length="141" mass="14882">MSSKVHRAEELDGGFDLGQLDGENRRVGSETVTIIEAQSIQVDKLLIEKLGTGTRRGIENGFSGGGGRLFRNGREDKGRRRGRRLSGVAGVFRAGEGGVFGGVKWGGGGGGGGGGEMESFLHFGTTANYMVGMWRVTDCKS</sequence>
<gene>
    <name evidence="2" type="ORF">OLC1_LOCUS8064</name>
</gene>
<accession>A0AAV1CR52</accession>
<keyword evidence="3" id="KW-1185">Reference proteome</keyword>
<organism evidence="2 3">
    <name type="scientific">Oldenlandia corymbosa var. corymbosa</name>
    <dbReference type="NCBI Taxonomy" id="529605"/>
    <lineage>
        <taxon>Eukaryota</taxon>
        <taxon>Viridiplantae</taxon>
        <taxon>Streptophyta</taxon>
        <taxon>Embryophyta</taxon>
        <taxon>Tracheophyta</taxon>
        <taxon>Spermatophyta</taxon>
        <taxon>Magnoliopsida</taxon>
        <taxon>eudicotyledons</taxon>
        <taxon>Gunneridae</taxon>
        <taxon>Pentapetalae</taxon>
        <taxon>asterids</taxon>
        <taxon>lamiids</taxon>
        <taxon>Gentianales</taxon>
        <taxon>Rubiaceae</taxon>
        <taxon>Rubioideae</taxon>
        <taxon>Spermacoceae</taxon>
        <taxon>Hedyotis-Oldenlandia complex</taxon>
        <taxon>Oldenlandia</taxon>
    </lineage>
</organism>
<dbReference type="Proteomes" id="UP001161247">
    <property type="component" value="Chromosome 3"/>
</dbReference>